<name>A0A9P4J9V9_9PEZI</name>
<evidence type="ECO:0000256" key="1">
    <source>
        <dbReference type="SAM" id="SignalP"/>
    </source>
</evidence>
<protein>
    <submittedName>
        <fullName evidence="2">Uncharacterized protein</fullName>
    </submittedName>
</protein>
<feature type="signal peptide" evidence="1">
    <location>
        <begin position="1"/>
        <end position="41"/>
    </location>
</feature>
<dbReference type="Proteomes" id="UP000799439">
    <property type="component" value="Unassembled WGS sequence"/>
</dbReference>
<proteinExistence type="predicted"/>
<comment type="caution">
    <text evidence="2">The sequence shown here is derived from an EMBL/GenBank/DDBJ whole genome shotgun (WGS) entry which is preliminary data.</text>
</comment>
<reference evidence="2" key="1">
    <citation type="journal article" date="2020" name="Stud. Mycol.">
        <title>101 Dothideomycetes genomes: a test case for predicting lifestyles and emergence of pathogens.</title>
        <authorList>
            <person name="Haridas S."/>
            <person name="Albert R."/>
            <person name="Binder M."/>
            <person name="Bloem J."/>
            <person name="Labutti K."/>
            <person name="Salamov A."/>
            <person name="Andreopoulos B."/>
            <person name="Baker S."/>
            <person name="Barry K."/>
            <person name="Bills G."/>
            <person name="Bluhm B."/>
            <person name="Cannon C."/>
            <person name="Castanera R."/>
            <person name="Culley D."/>
            <person name="Daum C."/>
            <person name="Ezra D."/>
            <person name="Gonzalez J."/>
            <person name="Henrissat B."/>
            <person name="Kuo A."/>
            <person name="Liang C."/>
            <person name="Lipzen A."/>
            <person name="Lutzoni F."/>
            <person name="Magnuson J."/>
            <person name="Mondo S."/>
            <person name="Nolan M."/>
            <person name="Ohm R."/>
            <person name="Pangilinan J."/>
            <person name="Park H.-J."/>
            <person name="Ramirez L."/>
            <person name="Alfaro M."/>
            <person name="Sun H."/>
            <person name="Tritt A."/>
            <person name="Yoshinaga Y."/>
            <person name="Zwiers L.-H."/>
            <person name="Turgeon B."/>
            <person name="Goodwin S."/>
            <person name="Spatafora J."/>
            <person name="Crous P."/>
            <person name="Grigoriev I."/>
        </authorList>
    </citation>
    <scope>NUCLEOTIDE SEQUENCE</scope>
    <source>
        <strain evidence="2">CBS 260.36</strain>
    </source>
</reference>
<keyword evidence="3" id="KW-1185">Reference proteome</keyword>
<sequence>MRASSQIPRLPTAPRHPRPASFLFRFVACVISLLPLRQCLTSTTARTRCSLPTPHKQGRSVCRPDHDCDKAAAQYTRSYSCISPARVLVLVINKAHATVREASCENPCDEHISKATSLRPSYTSLSIRVEETSSRQETKRQGLHLIIAAQLQ</sequence>
<organism evidence="2 3">
    <name type="scientific">Myriangium duriaei CBS 260.36</name>
    <dbReference type="NCBI Taxonomy" id="1168546"/>
    <lineage>
        <taxon>Eukaryota</taxon>
        <taxon>Fungi</taxon>
        <taxon>Dikarya</taxon>
        <taxon>Ascomycota</taxon>
        <taxon>Pezizomycotina</taxon>
        <taxon>Dothideomycetes</taxon>
        <taxon>Dothideomycetidae</taxon>
        <taxon>Myriangiales</taxon>
        <taxon>Myriangiaceae</taxon>
        <taxon>Myriangium</taxon>
    </lineage>
</organism>
<accession>A0A9P4J9V9</accession>
<feature type="chain" id="PRO_5040246215" evidence="1">
    <location>
        <begin position="42"/>
        <end position="152"/>
    </location>
</feature>
<evidence type="ECO:0000313" key="3">
    <source>
        <dbReference type="Proteomes" id="UP000799439"/>
    </source>
</evidence>
<keyword evidence="1" id="KW-0732">Signal</keyword>
<dbReference type="AlphaFoldDB" id="A0A9P4J9V9"/>
<dbReference type="EMBL" id="ML996083">
    <property type="protein sequence ID" value="KAF2155103.1"/>
    <property type="molecule type" value="Genomic_DNA"/>
</dbReference>
<gene>
    <name evidence="2" type="ORF">K461DRAFT_107808</name>
</gene>
<evidence type="ECO:0000313" key="2">
    <source>
        <dbReference type="EMBL" id="KAF2155103.1"/>
    </source>
</evidence>